<sequence length="92" mass="9869">MRSVKRAIVATALGLPIMLGAPAMALAHGGYSDDQLQNQDQDASTDQANYNVSPIYQFSVGSNSEQNAVNWVDQTNASSTEQNEGAYQSDED</sequence>
<dbReference type="Proteomes" id="UP000323946">
    <property type="component" value="Unassembled WGS sequence"/>
</dbReference>
<dbReference type="OrthoDB" id="3699358at2"/>
<accession>A0A5M7BZD9</accession>
<feature type="chain" id="PRO_5039077656" evidence="2">
    <location>
        <begin position="26"/>
        <end position="92"/>
    </location>
</feature>
<feature type="compositionally biased region" description="Polar residues" evidence="1">
    <location>
        <begin position="67"/>
        <end position="86"/>
    </location>
</feature>
<dbReference type="EMBL" id="VWPH01000006">
    <property type="protein sequence ID" value="KAA5833587.1"/>
    <property type="molecule type" value="Genomic_DNA"/>
</dbReference>
<evidence type="ECO:0000313" key="3">
    <source>
        <dbReference type="EMBL" id="KAA5833587.1"/>
    </source>
</evidence>
<comment type="caution">
    <text evidence="3">The sequence shown here is derived from an EMBL/GenBank/DDBJ whole genome shotgun (WGS) entry which is preliminary data.</text>
</comment>
<feature type="region of interest" description="Disordered" evidence="1">
    <location>
        <begin position="67"/>
        <end position="92"/>
    </location>
</feature>
<keyword evidence="4" id="KW-1185">Reference proteome</keyword>
<dbReference type="AlphaFoldDB" id="A0A5M7BZD9"/>
<gene>
    <name evidence="3" type="ORF">F1721_15050</name>
</gene>
<evidence type="ECO:0000256" key="2">
    <source>
        <dbReference type="SAM" id="SignalP"/>
    </source>
</evidence>
<reference evidence="3 4" key="1">
    <citation type="submission" date="2019-09" db="EMBL/GenBank/DDBJ databases">
        <title>Draft genome sequence of the thermophilic Saccharopolyspora hirsuta VKM Ac-666T.</title>
        <authorList>
            <person name="Lobastova T.G."/>
            <person name="Fokina V."/>
            <person name="Bragin E.Y."/>
            <person name="Shtratnikova V.Y."/>
            <person name="Starodumova I.P."/>
            <person name="Tarlachkov S.V."/>
            <person name="Donova M.V."/>
        </authorList>
    </citation>
    <scope>NUCLEOTIDE SEQUENCE [LARGE SCALE GENOMIC DNA]</scope>
    <source>
        <strain evidence="3 4">VKM Ac-666</strain>
    </source>
</reference>
<dbReference type="RefSeq" id="WP_150067274.1">
    <property type="nucleotide sequence ID" value="NZ_JBEPDJ010000008.1"/>
</dbReference>
<evidence type="ECO:0000313" key="4">
    <source>
        <dbReference type="Proteomes" id="UP000323946"/>
    </source>
</evidence>
<evidence type="ECO:0000256" key="1">
    <source>
        <dbReference type="SAM" id="MobiDB-lite"/>
    </source>
</evidence>
<keyword evidence="2" id="KW-0732">Signal</keyword>
<protein>
    <submittedName>
        <fullName evidence="3">Uncharacterized protein</fullName>
    </submittedName>
</protein>
<organism evidence="3 4">
    <name type="scientific">Saccharopolyspora hirsuta</name>
    <dbReference type="NCBI Taxonomy" id="1837"/>
    <lineage>
        <taxon>Bacteria</taxon>
        <taxon>Bacillati</taxon>
        <taxon>Actinomycetota</taxon>
        <taxon>Actinomycetes</taxon>
        <taxon>Pseudonocardiales</taxon>
        <taxon>Pseudonocardiaceae</taxon>
        <taxon>Saccharopolyspora</taxon>
    </lineage>
</organism>
<feature type="signal peptide" evidence="2">
    <location>
        <begin position="1"/>
        <end position="25"/>
    </location>
</feature>
<proteinExistence type="predicted"/>
<name>A0A5M7BZD9_SACHI</name>